<evidence type="ECO:0000313" key="14">
    <source>
        <dbReference type="Proteomes" id="UP000019095"/>
    </source>
</evidence>
<comment type="pathway">
    <text evidence="1 10">Cofactor biosynthesis; (R)-pantothenate biosynthesis; (R)-pantoate from 3-methyl-2-oxobutanoate: step 2/2.</text>
</comment>
<dbReference type="EMBL" id="CP003915">
    <property type="protein sequence ID" value="AHG65576.1"/>
    <property type="molecule type" value="Genomic_DNA"/>
</dbReference>
<dbReference type="Gene3D" id="3.40.50.720">
    <property type="entry name" value="NAD(P)-binding Rossmann-like Domain"/>
    <property type="match status" value="1"/>
</dbReference>
<feature type="domain" description="Ketopantoate reductase C-terminal" evidence="12">
    <location>
        <begin position="180"/>
        <end position="319"/>
    </location>
</feature>
<evidence type="ECO:0000256" key="4">
    <source>
        <dbReference type="ARBA" id="ARBA00019465"/>
    </source>
</evidence>
<gene>
    <name evidence="13" type="ORF">MIM_c35160</name>
</gene>
<keyword evidence="5 10" id="KW-0566">Pantothenate biosynthesis</keyword>
<dbReference type="UniPathway" id="UPA00028">
    <property type="reaction ID" value="UER00004"/>
</dbReference>
<dbReference type="Proteomes" id="UP000019095">
    <property type="component" value="Chromosome"/>
</dbReference>
<dbReference type="GO" id="GO:0050661">
    <property type="term" value="F:NADP binding"/>
    <property type="evidence" value="ECO:0007669"/>
    <property type="project" value="TreeGrafter"/>
</dbReference>
<evidence type="ECO:0000256" key="1">
    <source>
        <dbReference type="ARBA" id="ARBA00004994"/>
    </source>
</evidence>
<dbReference type="OrthoDB" id="8555723at2"/>
<dbReference type="Pfam" id="PF02558">
    <property type="entry name" value="ApbA"/>
    <property type="match status" value="1"/>
</dbReference>
<evidence type="ECO:0000256" key="3">
    <source>
        <dbReference type="ARBA" id="ARBA00013014"/>
    </source>
</evidence>
<dbReference type="EC" id="1.1.1.169" evidence="3 10"/>
<dbReference type="HOGENOM" id="CLU_031468_0_0_4"/>
<dbReference type="InterPro" id="IPR013752">
    <property type="entry name" value="KPA_reductase"/>
</dbReference>
<dbReference type="PATRIC" id="fig|1247726.3.peg.3887"/>
<dbReference type="InterPro" id="IPR013332">
    <property type="entry name" value="KPR_N"/>
</dbReference>
<dbReference type="InterPro" id="IPR008927">
    <property type="entry name" value="6-PGluconate_DH-like_C_sf"/>
</dbReference>
<evidence type="ECO:0000259" key="12">
    <source>
        <dbReference type="Pfam" id="PF08546"/>
    </source>
</evidence>
<accession>W0PFW5</accession>
<evidence type="ECO:0000256" key="10">
    <source>
        <dbReference type="RuleBase" id="RU362068"/>
    </source>
</evidence>
<reference evidence="13 14" key="1">
    <citation type="journal article" date="2014" name="Microbiology">
        <title>Unravelling the complete genome sequence of Advenella mimigardefordensis strain DPN7T and novel insights in the catabolism of the xenobiotic polythioester precursor 3,3'-dithiodipropionate.</title>
        <authorList>
            <person name="Wubbeler J.H."/>
            <person name="Hiessl S."/>
            <person name="Schuldes J."/>
            <person name="Thurmer A."/>
            <person name="Daniel R."/>
            <person name="Steinbuchel A."/>
        </authorList>
    </citation>
    <scope>NUCLEOTIDE SEQUENCE [LARGE SCALE GENOMIC DNA]</scope>
    <source>
        <strain evidence="14">DSM 17166 / LMG 22922 / DPN7</strain>
    </source>
</reference>
<dbReference type="SUPFAM" id="SSF51735">
    <property type="entry name" value="NAD(P)-binding Rossmann-fold domains"/>
    <property type="match status" value="1"/>
</dbReference>
<dbReference type="STRING" id="1247726.MIM_c35160"/>
<keyword evidence="6 10" id="KW-0521">NADP</keyword>
<evidence type="ECO:0000256" key="7">
    <source>
        <dbReference type="ARBA" id="ARBA00023002"/>
    </source>
</evidence>
<evidence type="ECO:0000256" key="2">
    <source>
        <dbReference type="ARBA" id="ARBA00007870"/>
    </source>
</evidence>
<evidence type="ECO:0000256" key="9">
    <source>
        <dbReference type="ARBA" id="ARBA00048793"/>
    </source>
</evidence>
<organism evidence="13 14">
    <name type="scientific">Advenella mimigardefordensis (strain DSM 17166 / LMG 22922 / DPN7)</name>
    <dbReference type="NCBI Taxonomy" id="1247726"/>
    <lineage>
        <taxon>Bacteria</taxon>
        <taxon>Pseudomonadati</taxon>
        <taxon>Pseudomonadota</taxon>
        <taxon>Betaproteobacteria</taxon>
        <taxon>Burkholderiales</taxon>
        <taxon>Alcaligenaceae</taxon>
    </lineage>
</organism>
<evidence type="ECO:0000259" key="11">
    <source>
        <dbReference type="Pfam" id="PF02558"/>
    </source>
</evidence>
<protein>
    <recommendedName>
        <fullName evidence="4 10">2-dehydropantoate 2-reductase</fullName>
        <ecNumber evidence="3 10">1.1.1.169</ecNumber>
    </recommendedName>
    <alternativeName>
        <fullName evidence="8 10">Ketopantoate reductase</fullName>
    </alternativeName>
</protein>
<dbReference type="GO" id="GO:0015940">
    <property type="term" value="P:pantothenate biosynthetic process"/>
    <property type="evidence" value="ECO:0007669"/>
    <property type="project" value="UniProtKB-UniPathway"/>
</dbReference>
<dbReference type="InterPro" id="IPR050838">
    <property type="entry name" value="Ketopantoate_reductase"/>
</dbReference>
<comment type="similarity">
    <text evidence="2 10">Belongs to the ketopantoate reductase family.</text>
</comment>
<proteinExistence type="inferred from homology"/>
<dbReference type="GO" id="GO:0005737">
    <property type="term" value="C:cytoplasm"/>
    <property type="evidence" value="ECO:0007669"/>
    <property type="project" value="TreeGrafter"/>
</dbReference>
<dbReference type="SUPFAM" id="SSF48179">
    <property type="entry name" value="6-phosphogluconate dehydrogenase C-terminal domain-like"/>
    <property type="match status" value="1"/>
</dbReference>
<dbReference type="Pfam" id="PF08546">
    <property type="entry name" value="ApbA_C"/>
    <property type="match status" value="1"/>
</dbReference>
<keyword evidence="7 10" id="KW-0560">Oxidoreductase</keyword>
<dbReference type="GO" id="GO:0008677">
    <property type="term" value="F:2-dehydropantoate 2-reductase activity"/>
    <property type="evidence" value="ECO:0007669"/>
    <property type="project" value="UniProtKB-EC"/>
</dbReference>
<dbReference type="Gene3D" id="1.10.1040.10">
    <property type="entry name" value="N-(1-d-carboxylethyl)-l-norvaline Dehydrogenase, domain 2"/>
    <property type="match status" value="1"/>
</dbReference>
<comment type="function">
    <text evidence="10">Catalyzes the NADPH-dependent reduction of ketopantoate into pantoic acid.</text>
</comment>
<evidence type="ECO:0000256" key="6">
    <source>
        <dbReference type="ARBA" id="ARBA00022857"/>
    </source>
</evidence>
<evidence type="ECO:0000313" key="13">
    <source>
        <dbReference type="EMBL" id="AHG65576.1"/>
    </source>
</evidence>
<dbReference type="InterPro" id="IPR013328">
    <property type="entry name" value="6PGD_dom2"/>
</dbReference>
<evidence type="ECO:0000256" key="8">
    <source>
        <dbReference type="ARBA" id="ARBA00032024"/>
    </source>
</evidence>
<dbReference type="KEGG" id="amim:MIM_c35160"/>
<evidence type="ECO:0000256" key="5">
    <source>
        <dbReference type="ARBA" id="ARBA00022655"/>
    </source>
</evidence>
<dbReference type="InterPro" id="IPR003710">
    <property type="entry name" value="ApbA"/>
</dbReference>
<dbReference type="NCBIfam" id="TIGR00745">
    <property type="entry name" value="apbA_panE"/>
    <property type="match status" value="1"/>
</dbReference>
<dbReference type="RefSeq" id="WP_025374263.1">
    <property type="nucleotide sequence ID" value="NZ_CP003915.1"/>
</dbReference>
<dbReference type="PANTHER" id="PTHR43765:SF2">
    <property type="entry name" value="2-DEHYDROPANTOATE 2-REDUCTASE"/>
    <property type="match status" value="1"/>
</dbReference>
<feature type="domain" description="Ketopantoate reductase N-terminal" evidence="11">
    <location>
        <begin position="3"/>
        <end position="140"/>
    </location>
</feature>
<dbReference type="InterPro" id="IPR036291">
    <property type="entry name" value="NAD(P)-bd_dom_sf"/>
</dbReference>
<dbReference type="eggNOG" id="COG1893">
    <property type="taxonomic scope" value="Bacteria"/>
</dbReference>
<keyword evidence="14" id="KW-1185">Reference proteome</keyword>
<sequence length="350" mass="37643">MRVAIVGAGSLGTIIGALMNREGRPVDLVDTNQAHVNALNDLGARITGEMDLIVPVQALTPQQMNGTYDIVFLLSKQTANQAVLSHLLNHLHTDSIVCTLQNGIPEPSVAAVVGQDRTLGGAVGFGATWIGPGVSQLTTTADAVSRFAFEIGEMDGTMRPRLQIVQDYLACVGRTELLADLMGIRWSKVLMNATFSGMSAALGCTFGEVLDDPRALLCVAFLADETVSAAHAAGHRMAPMQGEDFEQFALPSPADVQTVLPLIRTIWSQHRQLRASMLQDLEKGRDTEIDYINGIVCSTGREHGVPTPFNDRVVELVTEAQTARALPNFSNIARFDDLLSPYQSMMGNNG</sequence>
<dbReference type="AlphaFoldDB" id="W0PFW5"/>
<name>W0PFW5_ADVMD</name>
<comment type="catalytic activity">
    <reaction evidence="9 10">
        <text>(R)-pantoate + NADP(+) = 2-dehydropantoate + NADPH + H(+)</text>
        <dbReference type="Rhea" id="RHEA:16233"/>
        <dbReference type="ChEBI" id="CHEBI:11561"/>
        <dbReference type="ChEBI" id="CHEBI:15378"/>
        <dbReference type="ChEBI" id="CHEBI:15980"/>
        <dbReference type="ChEBI" id="CHEBI:57783"/>
        <dbReference type="ChEBI" id="CHEBI:58349"/>
        <dbReference type="EC" id="1.1.1.169"/>
    </reaction>
</comment>
<dbReference type="PANTHER" id="PTHR43765">
    <property type="entry name" value="2-DEHYDROPANTOATE 2-REDUCTASE-RELATED"/>
    <property type="match status" value="1"/>
</dbReference>